<feature type="region of interest" description="Disordered" evidence="6">
    <location>
        <begin position="358"/>
        <end position="407"/>
    </location>
</feature>
<dbReference type="KEGG" id="cprt:FIC82_006180"/>
<keyword evidence="4 7" id="KW-1133">Transmembrane helix</keyword>
<evidence type="ECO:0000313" key="8">
    <source>
        <dbReference type="EMBL" id="QJW35844.1"/>
    </source>
</evidence>
<dbReference type="Proteomes" id="UP000451354">
    <property type="component" value="Chromosome"/>
</dbReference>
<dbReference type="AlphaFoldDB" id="A0A6M5UCP2"/>
<organism evidence="8 9">
    <name type="scientific">Cellulosimicrobium protaetiae</name>
    <dbReference type="NCBI Taxonomy" id="2587808"/>
    <lineage>
        <taxon>Bacteria</taxon>
        <taxon>Bacillati</taxon>
        <taxon>Actinomycetota</taxon>
        <taxon>Actinomycetes</taxon>
        <taxon>Micrococcales</taxon>
        <taxon>Promicromonosporaceae</taxon>
        <taxon>Cellulosimicrobium</taxon>
    </lineage>
</organism>
<dbReference type="PANTHER" id="PTHR30482">
    <property type="entry name" value="HIGH-AFFINITY BRANCHED-CHAIN AMINO ACID TRANSPORT SYSTEM PERMEASE"/>
    <property type="match status" value="1"/>
</dbReference>
<dbReference type="PANTHER" id="PTHR30482:SF4">
    <property type="entry name" value="SLR1201 PROTEIN"/>
    <property type="match status" value="1"/>
</dbReference>
<dbReference type="EMBL" id="CP052757">
    <property type="protein sequence ID" value="QJW35844.1"/>
    <property type="molecule type" value="Genomic_DNA"/>
</dbReference>
<feature type="compositionally biased region" description="Low complexity" evidence="6">
    <location>
        <begin position="358"/>
        <end position="373"/>
    </location>
</feature>
<feature type="transmembrane region" description="Helical" evidence="7">
    <location>
        <begin position="327"/>
        <end position="347"/>
    </location>
</feature>
<keyword evidence="9" id="KW-1185">Reference proteome</keyword>
<evidence type="ECO:0000256" key="1">
    <source>
        <dbReference type="ARBA" id="ARBA00004651"/>
    </source>
</evidence>
<dbReference type="InterPro" id="IPR001851">
    <property type="entry name" value="ABC_transp_permease"/>
</dbReference>
<evidence type="ECO:0000256" key="2">
    <source>
        <dbReference type="ARBA" id="ARBA00022475"/>
    </source>
</evidence>
<sequence length="407" mass="41965">MSAVTTGSTSRFSALYRSSRARVIVGFAVAAVLLFAVAPATLSTFRLGLLGKFLCLAMVAVGIGLAWGRGGMLTLGQGVFFGLGAYIMAMHLKLADAGPDGVPDFMMLYGSGEVPGWWEPFRSPVVTILAIAVVPAGVAALLGFAVFTRRVRGAYFAILSQALAAAFAILLIGQQATTGGTNGLNGFRSFFGYDLADPVNKRMLFFIAAGALLVMVAIARQLMVSRFGELLVAVRDQENRVRFLGYDPAKVKVVAYAVAAFMAAVGGALFVPIVGIISPADVGVVPSIGFLIGVAIGGRATLLGPVLGSIAVSWAQTSLSEAFPSGWIYAQGALFILVVAFLPGGLAELFTRWRRSRGGTVPDGGAPVPVGGDASDGGRPGEPDPGDPTAEAPTAVDHDPATPGRTA</sequence>
<reference evidence="9" key="1">
    <citation type="journal article" date="2022" name="Int. J. Syst. Evol. Microbiol.">
        <title>Cellulosimicrobium protaetiae sp. nov., isolated from the gut of the larva of Protaetia brevitarsis seulensis.</title>
        <authorList>
            <person name="Le Han H."/>
            <person name="Nguyen T.T.H."/>
            <person name="Li Z."/>
            <person name="Shin N.R."/>
            <person name="Kim S.G."/>
        </authorList>
    </citation>
    <scope>NUCLEOTIDE SEQUENCE [LARGE SCALE GENOMIC DNA]</scope>
    <source>
        <strain evidence="9">BI34</strain>
    </source>
</reference>
<dbReference type="Pfam" id="PF02653">
    <property type="entry name" value="BPD_transp_2"/>
    <property type="match status" value="1"/>
</dbReference>
<keyword evidence="5 7" id="KW-0472">Membrane</keyword>
<name>A0A6M5UCP2_9MICO</name>
<dbReference type="RefSeq" id="WP_154797934.1">
    <property type="nucleotide sequence ID" value="NZ_CP052757.1"/>
</dbReference>
<keyword evidence="3 7" id="KW-0812">Transmembrane</keyword>
<proteinExistence type="predicted"/>
<feature type="transmembrane region" description="Helical" evidence="7">
    <location>
        <begin position="154"/>
        <end position="173"/>
    </location>
</feature>
<feature type="transmembrane region" description="Helical" evidence="7">
    <location>
        <begin position="47"/>
        <end position="67"/>
    </location>
</feature>
<evidence type="ECO:0000256" key="5">
    <source>
        <dbReference type="ARBA" id="ARBA00023136"/>
    </source>
</evidence>
<accession>A0A6M5UCP2</accession>
<evidence type="ECO:0000256" key="4">
    <source>
        <dbReference type="ARBA" id="ARBA00022989"/>
    </source>
</evidence>
<dbReference type="CDD" id="cd06581">
    <property type="entry name" value="TM_PBP1_LivM_like"/>
    <property type="match status" value="1"/>
</dbReference>
<feature type="transmembrane region" description="Helical" evidence="7">
    <location>
        <begin position="289"/>
        <end position="315"/>
    </location>
</feature>
<feature type="transmembrane region" description="Helical" evidence="7">
    <location>
        <begin position="253"/>
        <end position="277"/>
    </location>
</feature>
<evidence type="ECO:0000256" key="7">
    <source>
        <dbReference type="SAM" id="Phobius"/>
    </source>
</evidence>
<feature type="transmembrane region" description="Helical" evidence="7">
    <location>
        <begin position="74"/>
        <end position="92"/>
    </location>
</feature>
<feature type="transmembrane region" description="Helical" evidence="7">
    <location>
        <begin position="203"/>
        <end position="223"/>
    </location>
</feature>
<protein>
    <submittedName>
        <fullName evidence="8">Urea ABC transporter permease subunit UrtC</fullName>
    </submittedName>
</protein>
<dbReference type="InterPro" id="IPR017778">
    <property type="entry name" value="ABC_transptr_urea_perm_UrtC"/>
</dbReference>
<dbReference type="NCBIfam" id="TIGR03408">
    <property type="entry name" value="urea_trans_UrtC"/>
    <property type="match status" value="1"/>
</dbReference>
<gene>
    <name evidence="8" type="primary">urtC</name>
    <name evidence="8" type="ORF">FIC82_006180</name>
</gene>
<dbReference type="GO" id="GO:0015658">
    <property type="term" value="F:branched-chain amino acid transmembrane transporter activity"/>
    <property type="evidence" value="ECO:0007669"/>
    <property type="project" value="InterPro"/>
</dbReference>
<feature type="transmembrane region" description="Helical" evidence="7">
    <location>
        <begin position="125"/>
        <end position="147"/>
    </location>
</feature>
<comment type="subcellular location">
    <subcellularLocation>
        <location evidence="1">Cell membrane</location>
        <topology evidence="1">Multi-pass membrane protein</topology>
    </subcellularLocation>
</comment>
<dbReference type="InterPro" id="IPR043428">
    <property type="entry name" value="LivM-like"/>
</dbReference>
<feature type="transmembrane region" description="Helical" evidence="7">
    <location>
        <begin position="21"/>
        <end position="41"/>
    </location>
</feature>
<evidence type="ECO:0000313" key="9">
    <source>
        <dbReference type="Proteomes" id="UP000451354"/>
    </source>
</evidence>
<dbReference type="GO" id="GO:0005886">
    <property type="term" value="C:plasma membrane"/>
    <property type="evidence" value="ECO:0007669"/>
    <property type="project" value="UniProtKB-SubCell"/>
</dbReference>
<evidence type="ECO:0000256" key="3">
    <source>
        <dbReference type="ARBA" id="ARBA00022692"/>
    </source>
</evidence>
<evidence type="ECO:0000256" key="6">
    <source>
        <dbReference type="SAM" id="MobiDB-lite"/>
    </source>
</evidence>
<dbReference type="OrthoDB" id="9814461at2"/>
<keyword evidence="2" id="KW-1003">Cell membrane</keyword>